<keyword evidence="5" id="KW-1185">Reference proteome</keyword>
<dbReference type="AlphaFoldDB" id="A0A8R2AJJ1"/>
<protein>
    <recommendedName>
        <fullName evidence="6">Alcohol dehydrogenase</fullName>
    </recommendedName>
</protein>
<accession>A0A8R2AJJ1</accession>
<dbReference type="GO" id="GO:0016616">
    <property type="term" value="F:oxidoreductase activity, acting on the CH-OH group of donors, NAD or NADP as acceptor"/>
    <property type="evidence" value="ECO:0007669"/>
    <property type="project" value="UniProtKB-ARBA"/>
</dbReference>
<dbReference type="Gene3D" id="3.40.50.720">
    <property type="entry name" value="NAD(P)-binding Rossmann-like Domain"/>
    <property type="match status" value="1"/>
</dbReference>
<dbReference type="InterPro" id="IPR036291">
    <property type="entry name" value="NAD(P)-bd_dom_sf"/>
</dbReference>
<dbReference type="InterPro" id="IPR002347">
    <property type="entry name" value="SDR_fam"/>
</dbReference>
<evidence type="ECO:0008006" key="6">
    <source>
        <dbReference type="Google" id="ProtNLM"/>
    </source>
</evidence>
<sequence>MDHWKNKAAIVTGAGQGIGAQITEDLIKAGMTVIGFEPTQAKLTPLFNLADKYSELNNQLIPCKCDISNDNDLKNAFEGIVKLYGGVDLLVNNAAIGKAGMISTGNLEDLNNVIDVNIYGLIACSRHAIDSMKNKGKGHIVNVNSICGHYMPSFSEPVMNVYIASKRSMTVFTKTLREELKMINSKIKITSVSPGIVKTGIFKSAGVGFIDDAFFCDNSHLTVKDVSEVILMILSSPRTVNITEIIFRGLHSSF</sequence>
<dbReference type="Pfam" id="PF00106">
    <property type="entry name" value="adh_short"/>
    <property type="match status" value="1"/>
</dbReference>
<organism evidence="4 5">
    <name type="scientific">Bombyx mori</name>
    <name type="common">Silk moth</name>
    <dbReference type="NCBI Taxonomy" id="7091"/>
    <lineage>
        <taxon>Eukaryota</taxon>
        <taxon>Metazoa</taxon>
        <taxon>Ecdysozoa</taxon>
        <taxon>Arthropoda</taxon>
        <taxon>Hexapoda</taxon>
        <taxon>Insecta</taxon>
        <taxon>Pterygota</taxon>
        <taxon>Neoptera</taxon>
        <taxon>Endopterygota</taxon>
        <taxon>Lepidoptera</taxon>
        <taxon>Glossata</taxon>
        <taxon>Ditrysia</taxon>
        <taxon>Bombycoidea</taxon>
        <taxon>Bombycidae</taxon>
        <taxon>Bombycinae</taxon>
        <taxon>Bombyx</taxon>
    </lineage>
</organism>
<keyword evidence="2" id="KW-0560">Oxidoreductase</keyword>
<dbReference type="Proteomes" id="UP000005204">
    <property type="component" value="Unassembled WGS sequence"/>
</dbReference>
<dbReference type="PANTHER" id="PTHR43115">
    <property type="entry name" value="DEHYDROGENASE/REDUCTASE SDR FAMILY MEMBER 11"/>
    <property type="match status" value="1"/>
</dbReference>
<dbReference type="SMR" id="A0A8R2AJJ1"/>
<dbReference type="FunFam" id="3.40.50.720:FF:000047">
    <property type="entry name" value="NADP-dependent L-serine/L-allo-threonine dehydrogenase"/>
    <property type="match status" value="1"/>
</dbReference>
<gene>
    <name evidence="4" type="primary">101735830</name>
</gene>
<dbReference type="PRINTS" id="PR00080">
    <property type="entry name" value="SDRFAMILY"/>
</dbReference>
<evidence type="ECO:0000313" key="5">
    <source>
        <dbReference type="Proteomes" id="UP000005204"/>
    </source>
</evidence>
<dbReference type="OMA" id="QCIWEIA"/>
<evidence type="ECO:0000313" key="4">
    <source>
        <dbReference type="EnsemblMetazoa" id="XP_004924130.1"/>
    </source>
</evidence>
<evidence type="ECO:0000256" key="3">
    <source>
        <dbReference type="RuleBase" id="RU000363"/>
    </source>
</evidence>
<dbReference type="SUPFAM" id="SSF51735">
    <property type="entry name" value="NAD(P)-binding Rossmann-fold domains"/>
    <property type="match status" value="1"/>
</dbReference>
<dbReference type="EnsemblMetazoa" id="XM_004924073.4">
    <property type="protein sequence ID" value="XP_004924130.1"/>
    <property type="gene ID" value="LOC101735830"/>
</dbReference>
<name>A0A8R2AJJ1_BOMMO</name>
<comment type="similarity">
    <text evidence="1 3">Belongs to the short-chain dehydrogenases/reductases (SDR) family.</text>
</comment>
<proteinExistence type="inferred from homology"/>
<evidence type="ECO:0000256" key="1">
    <source>
        <dbReference type="ARBA" id="ARBA00006484"/>
    </source>
</evidence>
<evidence type="ECO:0000256" key="2">
    <source>
        <dbReference type="ARBA" id="ARBA00023002"/>
    </source>
</evidence>
<dbReference type="PRINTS" id="PR00081">
    <property type="entry name" value="GDHRDH"/>
</dbReference>
<dbReference type="OrthoDB" id="1933717at2759"/>
<reference evidence="5" key="1">
    <citation type="journal article" date="2008" name="Insect Biochem. Mol. Biol.">
        <title>The genome of a lepidopteran model insect, the silkworm Bombyx mori.</title>
        <authorList>
            <consortium name="International Silkworm Genome Consortium"/>
        </authorList>
    </citation>
    <scope>NUCLEOTIDE SEQUENCE [LARGE SCALE GENOMIC DNA]</scope>
    <source>
        <strain evidence="5">p50T</strain>
    </source>
</reference>
<reference evidence="4" key="2">
    <citation type="submission" date="2022-06" db="UniProtKB">
        <authorList>
            <consortium name="EnsemblMetazoa"/>
        </authorList>
    </citation>
    <scope>IDENTIFICATION</scope>
    <source>
        <strain evidence="4">p50T (Dazao)</strain>
    </source>
</reference>
<dbReference type="PANTHER" id="PTHR43115:SF4">
    <property type="entry name" value="DEHYDROGENASE_REDUCTASE SDR FAMILY MEMBER 11"/>
    <property type="match status" value="1"/>
</dbReference>